<dbReference type="AlphaFoldDB" id="A0AAV2R500"/>
<accession>A0AAV2R500</accession>
<dbReference type="Proteomes" id="UP001497623">
    <property type="component" value="Unassembled WGS sequence"/>
</dbReference>
<comment type="caution">
    <text evidence="1">The sequence shown here is derived from an EMBL/GenBank/DDBJ whole genome shotgun (WGS) entry which is preliminary data.</text>
</comment>
<protein>
    <submittedName>
        <fullName evidence="1">Uncharacterized protein</fullName>
    </submittedName>
</protein>
<sequence length="442" mass="50891">MDTVQISDLEKHLLELWDPNTTPEMALQYLSSPCLSYWDYSRGDGEPVVIFLSYINFIMKNQPNGCVVGIWEEIFGKVVLYSRNFTDVKNVIRRMRMTYLSNIYKRVIPIDGPLVNKWLYKTLSHHIKCPNPYIRLELFRMLRIFHKENRNWTIWERISDTFIHTISQIQPHLLIVNGDVDGLLFGVNDLSYTINRCCGFGNLYSMMKTNLVDLVTKYSEEIVNTKETKFISHCIQLIGIFAAKTGSIPGPGSHVNKIQNCFSVFRIIRNLVNCGKALPGLYELGNNQVRYVLSLPAFHHYIVKTFSSLTTAIINYKTGRDIGNLRSLIIERNKLAYDLDVFTKNSDLPRLLSYRQVQGSMLVHQKVLMLRNLYTFSDKDCDANALIAINKILNRFGNIANESIDNDRIDNDIIDSESVNSESIDNGSMDSEIRDYVRGLRN</sequence>
<dbReference type="EMBL" id="CAXKWB010016337">
    <property type="protein sequence ID" value="CAL4115982.1"/>
    <property type="molecule type" value="Genomic_DNA"/>
</dbReference>
<reference evidence="1 2" key="1">
    <citation type="submission" date="2024-05" db="EMBL/GenBank/DDBJ databases">
        <authorList>
            <person name="Wallberg A."/>
        </authorList>
    </citation>
    <scope>NUCLEOTIDE SEQUENCE [LARGE SCALE GENOMIC DNA]</scope>
</reference>
<evidence type="ECO:0000313" key="2">
    <source>
        <dbReference type="Proteomes" id="UP001497623"/>
    </source>
</evidence>
<name>A0AAV2R500_MEGNR</name>
<feature type="non-terminal residue" evidence="1">
    <location>
        <position position="442"/>
    </location>
</feature>
<keyword evidence="2" id="KW-1185">Reference proteome</keyword>
<evidence type="ECO:0000313" key="1">
    <source>
        <dbReference type="EMBL" id="CAL4115982.1"/>
    </source>
</evidence>
<proteinExistence type="predicted"/>
<organism evidence="1 2">
    <name type="scientific">Meganyctiphanes norvegica</name>
    <name type="common">Northern krill</name>
    <name type="synonym">Thysanopoda norvegica</name>
    <dbReference type="NCBI Taxonomy" id="48144"/>
    <lineage>
        <taxon>Eukaryota</taxon>
        <taxon>Metazoa</taxon>
        <taxon>Ecdysozoa</taxon>
        <taxon>Arthropoda</taxon>
        <taxon>Crustacea</taxon>
        <taxon>Multicrustacea</taxon>
        <taxon>Malacostraca</taxon>
        <taxon>Eumalacostraca</taxon>
        <taxon>Eucarida</taxon>
        <taxon>Euphausiacea</taxon>
        <taxon>Euphausiidae</taxon>
        <taxon>Meganyctiphanes</taxon>
    </lineage>
</organism>
<gene>
    <name evidence="1" type="ORF">MNOR_LOCUS20840</name>
</gene>